<dbReference type="Proteomes" id="UP000251197">
    <property type="component" value="Unassembled WGS sequence"/>
</dbReference>
<dbReference type="AlphaFoldDB" id="A0A2X2T8L8"/>
<reference evidence="1 2" key="1">
    <citation type="submission" date="2018-06" db="EMBL/GenBank/DDBJ databases">
        <authorList>
            <consortium name="Pathogen Informatics"/>
            <person name="Doyle S."/>
        </authorList>
    </citation>
    <scope>NUCLEOTIDE SEQUENCE [LARGE SCALE GENOMIC DNA]</scope>
    <source>
        <strain evidence="1 2">NCTC12120</strain>
    </source>
</reference>
<name>A0A2X2T8L8_9ENTR</name>
<protein>
    <submittedName>
        <fullName evidence="1">Uncharacterized protein</fullName>
    </submittedName>
</protein>
<dbReference type="EMBL" id="UAVU01000003">
    <property type="protein sequence ID" value="SQA98371.1"/>
    <property type="molecule type" value="Genomic_DNA"/>
</dbReference>
<accession>A0A2X2T8L8</accession>
<evidence type="ECO:0000313" key="1">
    <source>
        <dbReference type="EMBL" id="SQA98371.1"/>
    </source>
</evidence>
<evidence type="ECO:0000313" key="2">
    <source>
        <dbReference type="Proteomes" id="UP000251197"/>
    </source>
</evidence>
<sequence>MLLDHVLPERILTIQHTRYTRLNQQAQRANPLLALKDKVAEIALTQQRQIVIKCHFFRQNLDVLRAKQSAASQLYFSNVGFVVRGVTHWHNNAHRVAKLLVNGFEGINMPVTAIAGVSYQQR</sequence>
<organism evidence="1 2">
    <name type="scientific">Cedecea neteri</name>
    <dbReference type="NCBI Taxonomy" id="158822"/>
    <lineage>
        <taxon>Bacteria</taxon>
        <taxon>Pseudomonadati</taxon>
        <taxon>Pseudomonadota</taxon>
        <taxon>Gammaproteobacteria</taxon>
        <taxon>Enterobacterales</taxon>
        <taxon>Enterobacteriaceae</taxon>
        <taxon>Cedecea</taxon>
    </lineage>
</organism>
<proteinExistence type="predicted"/>
<gene>
    <name evidence="1" type="ORF">NCTC12120_02250</name>
</gene>